<sequence length="81" mass="9250">MKEFVALRRSITREGHEHLPRPKIVQEVLLIGSKQNCQDLIDHLATEPMHMSTEEVFVDFLVTKYNGQKTVTSAREGNGSR</sequence>
<dbReference type="EMBL" id="LR796309">
    <property type="protein sequence ID" value="CAB4135992.1"/>
    <property type="molecule type" value="Genomic_DNA"/>
</dbReference>
<organism evidence="1">
    <name type="scientific">uncultured Caudovirales phage</name>
    <dbReference type="NCBI Taxonomy" id="2100421"/>
    <lineage>
        <taxon>Viruses</taxon>
        <taxon>Duplodnaviria</taxon>
        <taxon>Heunggongvirae</taxon>
        <taxon>Uroviricota</taxon>
        <taxon>Caudoviricetes</taxon>
        <taxon>Peduoviridae</taxon>
        <taxon>Maltschvirus</taxon>
        <taxon>Maltschvirus maltsch</taxon>
    </lineage>
</organism>
<reference evidence="1" key="1">
    <citation type="submission" date="2020-04" db="EMBL/GenBank/DDBJ databases">
        <authorList>
            <person name="Chiriac C."/>
            <person name="Salcher M."/>
            <person name="Ghai R."/>
            <person name="Kavagutti S V."/>
        </authorList>
    </citation>
    <scope>NUCLEOTIDE SEQUENCE</scope>
</reference>
<proteinExistence type="predicted"/>
<evidence type="ECO:0000313" key="1">
    <source>
        <dbReference type="EMBL" id="CAB4135992.1"/>
    </source>
</evidence>
<accession>A0A6J5LQD5</accession>
<evidence type="ECO:0000313" key="2">
    <source>
        <dbReference type="EMBL" id="CAB4150809.1"/>
    </source>
</evidence>
<name>A0A6J5LQD5_9CAUD</name>
<dbReference type="EMBL" id="LR796552">
    <property type="protein sequence ID" value="CAB4150809.1"/>
    <property type="molecule type" value="Genomic_DNA"/>
</dbReference>
<protein>
    <submittedName>
        <fullName evidence="1">Uncharacterized protein</fullName>
    </submittedName>
</protein>
<gene>
    <name evidence="1" type="ORF">UFOVP298_4</name>
    <name evidence="2" type="ORF">UFOVP572_35</name>
</gene>